<dbReference type="SMART" id="SM00052">
    <property type="entry name" value="EAL"/>
    <property type="match status" value="1"/>
</dbReference>
<dbReference type="KEGG" id="gni:GNIT_1094"/>
<dbReference type="Gene3D" id="3.20.20.450">
    <property type="entry name" value="EAL domain"/>
    <property type="match status" value="1"/>
</dbReference>
<evidence type="ECO:0000313" key="7">
    <source>
        <dbReference type="Proteomes" id="UP000009282"/>
    </source>
</evidence>
<reference evidence="6 7" key="1">
    <citation type="journal article" date="2011" name="J. Bacteriol.">
        <title>Complete genome sequence of seawater bacterium Glaciecola nitratireducens FR1064T.</title>
        <authorList>
            <person name="Bian F."/>
            <person name="Qin Q.L."/>
            <person name="Xie B.B."/>
            <person name="Shu Y.L."/>
            <person name="Zhang X.Y."/>
            <person name="Yu Y."/>
            <person name="Chen B."/>
            <person name="Chen X.L."/>
            <person name="Zhou B.C."/>
            <person name="Zhang Y.Z."/>
        </authorList>
    </citation>
    <scope>NUCLEOTIDE SEQUENCE [LARGE SCALE GENOMIC DNA]</scope>
    <source>
        <strain evidence="7">JCM 12485 / KCTC 12276 / FR1064</strain>
    </source>
</reference>
<dbReference type="Pfam" id="PF00563">
    <property type="entry name" value="EAL"/>
    <property type="match status" value="1"/>
</dbReference>
<gene>
    <name evidence="6" type="ordered locus">GNIT_1094</name>
</gene>
<dbReference type="InterPro" id="IPR001610">
    <property type="entry name" value="PAC"/>
</dbReference>
<dbReference type="OrthoDB" id="9816034at2"/>
<dbReference type="GO" id="GO:0003824">
    <property type="term" value="F:catalytic activity"/>
    <property type="evidence" value="ECO:0007669"/>
    <property type="project" value="UniProtKB-ARBA"/>
</dbReference>
<dbReference type="EMBL" id="CP003060">
    <property type="protein sequence ID" value="AEP29226.1"/>
    <property type="molecule type" value="Genomic_DNA"/>
</dbReference>
<dbReference type="Pfam" id="PF13426">
    <property type="entry name" value="PAS_9"/>
    <property type="match status" value="1"/>
</dbReference>
<dbReference type="InterPro" id="IPR000160">
    <property type="entry name" value="GGDEF_dom"/>
</dbReference>
<dbReference type="PANTHER" id="PTHR44757:SF4">
    <property type="entry name" value="DIGUANYLATE CYCLASE DGCE-RELATED"/>
    <property type="match status" value="1"/>
</dbReference>
<dbReference type="Gene3D" id="3.30.70.270">
    <property type="match status" value="1"/>
</dbReference>
<dbReference type="InterPro" id="IPR052155">
    <property type="entry name" value="Biofilm_reg_signaling"/>
</dbReference>
<dbReference type="AlphaFoldDB" id="G4QG59"/>
<dbReference type="Pfam" id="PF00990">
    <property type="entry name" value="GGDEF"/>
    <property type="match status" value="1"/>
</dbReference>
<dbReference type="PROSITE" id="PS50887">
    <property type="entry name" value="GGDEF"/>
    <property type="match status" value="1"/>
</dbReference>
<dbReference type="HOGENOM" id="CLU_000445_70_20_6"/>
<feature type="domain" description="EAL" evidence="4">
    <location>
        <begin position="491"/>
        <end position="745"/>
    </location>
</feature>
<dbReference type="InterPro" id="IPR001633">
    <property type="entry name" value="EAL_dom"/>
</dbReference>
<sequence>MKDIVELQSDLKKAEMRILELETNSTNNPLFLNMFNSSPVSFGLSNKAGTIINLNTTFVKTFGYDIKDIPTVSDWWPLAYPDVLYREWVVNIWEQHLAESQQTNTDFEPIEVNIKCKDGTKRVVLISAAPLKGSYTEVFLVIFYDITEIKKAKNKIGDLSDSLANMTASIEHQNTKLLIEKEKAEASSERLKLAMLGANDGLWDWDLAGDKIYFSPRWKSMLGFAEDEIKDHYDTWKGLVHPDDVDRAIAQIQDFMDKKVERYEAEFRMRHKDGQYINILSRAFAVESEEGKITRLVGTHIDITERKKAEEQLNYQSSHDSLTGLVNRREFERRTEQLLSASKKKNQLHALCYMDLDQFKIVNDTCGHAAGDEMLRQISALLKEAVRDNDTLARLGGDEFGVLMEHCSPDNAYRVTRAIQAAIQEYQFVWENRSFRVGVSIGLVQITDKTNNLTELLKVADVACYMAKDKGRNRIHVHSDEDSELAKRQGEMHWVTRIQHALDEDRFCLYAQMIEPLEKSSGKHFEILVRMIDEHGDIIPPGAFLPSAERYNLMRELDKWVISNTLRSLKAHPEFLNRIDFISINLSGQSITDERFLEFVLKEIRSLKNSASKICFEITETAAISNLLLAGKFISELRKFGCRFALDDFGSGLSSFGYLKNLAVDYLKIDGAFVKDIVCDPIDRAMVKSINEIGQVMGMETIAEFVESEEIKTMLKEIGVNYAQGFAIHKPQPFIELLSEESDTKDSNSSKVQPHTK</sequence>
<evidence type="ECO:0000259" key="5">
    <source>
        <dbReference type="PROSITE" id="PS50887"/>
    </source>
</evidence>
<dbReference type="SMART" id="SM00091">
    <property type="entry name" value="PAS"/>
    <property type="match status" value="2"/>
</dbReference>
<dbReference type="Proteomes" id="UP000009282">
    <property type="component" value="Chromosome"/>
</dbReference>
<dbReference type="InterPro" id="IPR035919">
    <property type="entry name" value="EAL_sf"/>
</dbReference>
<dbReference type="eggNOG" id="COG5001">
    <property type="taxonomic scope" value="Bacteria"/>
</dbReference>
<dbReference type="SUPFAM" id="SSF55785">
    <property type="entry name" value="PYP-like sensor domain (PAS domain)"/>
    <property type="match status" value="2"/>
</dbReference>
<dbReference type="CDD" id="cd01948">
    <property type="entry name" value="EAL"/>
    <property type="match status" value="1"/>
</dbReference>
<feature type="domain" description="PAC" evidence="3">
    <location>
        <begin position="263"/>
        <end position="315"/>
    </location>
</feature>
<protein>
    <submittedName>
        <fullName evidence="6">PAS sensor diguanylate cyclase/phosphodiesterase</fullName>
    </submittedName>
</protein>
<dbReference type="Pfam" id="PF08447">
    <property type="entry name" value="PAS_3"/>
    <property type="match status" value="1"/>
</dbReference>
<evidence type="ECO:0000256" key="1">
    <source>
        <dbReference type="ARBA" id="ARBA00001946"/>
    </source>
</evidence>
<feature type="domain" description="PAS" evidence="2">
    <location>
        <begin position="187"/>
        <end position="259"/>
    </location>
</feature>
<dbReference type="PROSITE" id="PS50883">
    <property type="entry name" value="EAL"/>
    <property type="match status" value="1"/>
</dbReference>
<dbReference type="InterPro" id="IPR035965">
    <property type="entry name" value="PAS-like_dom_sf"/>
</dbReference>
<dbReference type="NCBIfam" id="TIGR00229">
    <property type="entry name" value="sensory_box"/>
    <property type="match status" value="2"/>
</dbReference>
<organism evidence="6 7">
    <name type="scientific">Glaciecola nitratireducens (strain JCM 12485 / KCTC 12276 / FR1064)</name>
    <dbReference type="NCBI Taxonomy" id="1085623"/>
    <lineage>
        <taxon>Bacteria</taxon>
        <taxon>Pseudomonadati</taxon>
        <taxon>Pseudomonadota</taxon>
        <taxon>Gammaproteobacteria</taxon>
        <taxon>Alteromonadales</taxon>
        <taxon>Alteromonadaceae</taxon>
        <taxon>Brumicola</taxon>
    </lineage>
</organism>
<dbReference type="SUPFAM" id="SSF55073">
    <property type="entry name" value="Nucleotide cyclase"/>
    <property type="match status" value="1"/>
</dbReference>
<dbReference type="InterPro" id="IPR000014">
    <property type="entry name" value="PAS"/>
</dbReference>
<dbReference type="InterPro" id="IPR013655">
    <property type="entry name" value="PAS_fold_3"/>
</dbReference>
<accession>G4QG59</accession>
<dbReference type="CDD" id="cd01949">
    <property type="entry name" value="GGDEF"/>
    <property type="match status" value="1"/>
</dbReference>
<dbReference type="InterPro" id="IPR029787">
    <property type="entry name" value="Nucleotide_cyclase"/>
</dbReference>
<proteinExistence type="predicted"/>
<dbReference type="InterPro" id="IPR000700">
    <property type="entry name" value="PAS-assoc_C"/>
</dbReference>
<dbReference type="STRING" id="1085623.GNIT_1094"/>
<feature type="domain" description="GGDEF" evidence="5">
    <location>
        <begin position="347"/>
        <end position="480"/>
    </location>
</feature>
<name>G4QG59_GLANF</name>
<dbReference type="PROSITE" id="PS50113">
    <property type="entry name" value="PAC"/>
    <property type="match status" value="2"/>
</dbReference>
<dbReference type="NCBIfam" id="TIGR00254">
    <property type="entry name" value="GGDEF"/>
    <property type="match status" value="1"/>
</dbReference>
<dbReference type="SUPFAM" id="SSF141868">
    <property type="entry name" value="EAL domain-like"/>
    <property type="match status" value="1"/>
</dbReference>
<evidence type="ECO:0000259" key="2">
    <source>
        <dbReference type="PROSITE" id="PS50112"/>
    </source>
</evidence>
<comment type="cofactor">
    <cofactor evidence="1">
        <name>Mg(2+)</name>
        <dbReference type="ChEBI" id="CHEBI:18420"/>
    </cofactor>
</comment>
<dbReference type="PANTHER" id="PTHR44757">
    <property type="entry name" value="DIGUANYLATE CYCLASE DGCP"/>
    <property type="match status" value="1"/>
</dbReference>
<dbReference type="FunFam" id="3.30.70.270:FF:000001">
    <property type="entry name" value="Diguanylate cyclase domain protein"/>
    <property type="match status" value="1"/>
</dbReference>
<dbReference type="PROSITE" id="PS50112">
    <property type="entry name" value="PAS"/>
    <property type="match status" value="1"/>
</dbReference>
<evidence type="ECO:0000313" key="6">
    <source>
        <dbReference type="EMBL" id="AEP29226.1"/>
    </source>
</evidence>
<evidence type="ECO:0000259" key="3">
    <source>
        <dbReference type="PROSITE" id="PS50113"/>
    </source>
</evidence>
<dbReference type="Gene3D" id="3.30.450.20">
    <property type="entry name" value="PAS domain"/>
    <property type="match status" value="2"/>
</dbReference>
<dbReference type="SMART" id="SM00086">
    <property type="entry name" value="PAC"/>
    <property type="match status" value="2"/>
</dbReference>
<dbReference type="CDD" id="cd00130">
    <property type="entry name" value="PAS"/>
    <property type="match status" value="2"/>
</dbReference>
<dbReference type="SMART" id="SM00267">
    <property type="entry name" value="GGDEF"/>
    <property type="match status" value="1"/>
</dbReference>
<dbReference type="RefSeq" id="WP_014108100.1">
    <property type="nucleotide sequence ID" value="NC_016041.1"/>
</dbReference>
<evidence type="ECO:0000259" key="4">
    <source>
        <dbReference type="PROSITE" id="PS50883"/>
    </source>
</evidence>
<keyword evidence="7" id="KW-1185">Reference proteome</keyword>
<feature type="domain" description="PAC" evidence="3">
    <location>
        <begin position="108"/>
        <end position="158"/>
    </location>
</feature>
<dbReference type="InterPro" id="IPR043128">
    <property type="entry name" value="Rev_trsase/Diguanyl_cyclase"/>
</dbReference>